<keyword evidence="1" id="KW-1133">Transmembrane helix</keyword>
<accession>A0A0C2WNH0</accession>
<dbReference type="AlphaFoldDB" id="A0A0C2WNH0"/>
<sequence length="191" mass="21665">MDQAPIRGSSFGKRQEEIAQTVSFIDKYLMRLDIPFDGSIVVLVVQLFLCYRIWKLRKRDWYSVIIALISVPQLIGGVNVHFNKYFDVIRQLEVDQIYAYPPIDLTLRRSGRRRFDCCDNDISISTFKNATLDLNLGPNESSLDHNPFQSRSVANKIVRLVVQSNSLTSGVAVTSVIFLVVAQAANYFIAS</sequence>
<organism evidence="2 3">
    <name type="scientific">Amanita muscaria (strain Koide BX008)</name>
    <dbReference type="NCBI Taxonomy" id="946122"/>
    <lineage>
        <taxon>Eukaryota</taxon>
        <taxon>Fungi</taxon>
        <taxon>Dikarya</taxon>
        <taxon>Basidiomycota</taxon>
        <taxon>Agaricomycotina</taxon>
        <taxon>Agaricomycetes</taxon>
        <taxon>Agaricomycetidae</taxon>
        <taxon>Agaricales</taxon>
        <taxon>Pluteineae</taxon>
        <taxon>Amanitaceae</taxon>
        <taxon>Amanita</taxon>
    </lineage>
</organism>
<dbReference type="EMBL" id="KN818357">
    <property type="protein sequence ID" value="KIL57793.1"/>
    <property type="molecule type" value="Genomic_DNA"/>
</dbReference>
<feature type="transmembrane region" description="Helical" evidence="1">
    <location>
        <begin position="34"/>
        <end position="54"/>
    </location>
</feature>
<keyword evidence="1" id="KW-0472">Membrane</keyword>
<dbReference type="HOGENOM" id="CLU_1421095_0_0_1"/>
<dbReference type="InParanoid" id="A0A0C2WNH0"/>
<reference evidence="2 3" key="1">
    <citation type="submission" date="2014-04" db="EMBL/GenBank/DDBJ databases">
        <title>Evolutionary Origins and Diversification of the Mycorrhizal Mutualists.</title>
        <authorList>
            <consortium name="DOE Joint Genome Institute"/>
            <consortium name="Mycorrhizal Genomics Consortium"/>
            <person name="Kohler A."/>
            <person name="Kuo A."/>
            <person name="Nagy L.G."/>
            <person name="Floudas D."/>
            <person name="Copeland A."/>
            <person name="Barry K.W."/>
            <person name="Cichocki N."/>
            <person name="Veneault-Fourrey C."/>
            <person name="LaButti K."/>
            <person name="Lindquist E.A."/>
            <person name="Lipzen A."/>
            <person name="Lundell T."/>
            <person name="Morin E."/>
            <person name="Murat C."/>
            <person name="Riley R."/>
            <person name="Ohm R."/>
            <person name="Sun H."/>
            <person name="Tunlid A."/>
            <person name="Henrissat B."/>
            <person name="Grigoriev I.V."/>
            <person name="Hibbett D.S."/>
            <person name="Martin F."/>
        </authorList>
    </citation>
    <scope>NUCLEOTIDE SEQUENCE [LARGE SCALE GENOMIC DNA]</scope>
    <source>
        <strain evidence="2 3">Koide BX008</strain>
    </source>
</reference>
<dbReference type="OrthoDB" id="2953893at2759"/>
<feature type="transmembrane region" description="Helical" evidence="1">
    <location>
        <begin position="167"/>
        <end position="189"/>
    </location>
</feature>
<name>A0A0C2WNH0_AMAMK</name>
<protein>
    <submittedName>
        <fullName evidence="2">Uncharacterized protein</fullName>
    </submittedName>
</protein>
<proteinExistence type="predicted"/>
<keyword evidence="3" id="KW-1185">Reference proteome</keyword>
<dbReference type="Proteomes" id="UP000054549">
    <property type="component" value="Unassembled WGS sequence"/>
</dbReference>
<evidence type="ECO:0000313" key="3">
    <source>
        <dbReference type="Proteomes" id="UP000054549"/>
    </source>
</evidence>
<feature type="transmembrane region" description="Helical" evidence="1">
    <location>
        <begin position="61"/>
        <end position="82"/>
    </location>
</feature>
<dbReference type="STRING" id="946122.A0A0C2WNH0"/>
<gene>
    <name evidence="2" type="ORF">M378DRAFT_15996</name>
</gene>
<keyword evidence="1" id="KW-0812">Transmembrane</keyword>
<evidence type="ECO:0000313" key="2">
    <source>
        <dbReference type="EMBL" id="KIL57793.1"/>
    </source>
</evidence>
<evidence type="ECO:0000256" key="1">
    <source>
        <dbReference type="SAM" id="Phobius"/>
    </source>
</evidence>